<feature type="region of interest" description="Disordered" evidence="1">
    <location>
        <begin position="156"/>
        <end position="303"/>
    </location>
</feature>
<feature type="region of interest" description="Disordered" evidence="1">
    <location>
        <begin position="1240"/>
        <end position="1263"/>
    </location>
</feature>
<feature type="compositionally biased region" description="Low complexity" evidence="1">
    <location>
        <begin position="981"/>
        <end position="997"/>
    </location>
</feature>
<feature type="region of interest" description="Disordered" evidence="1">
    <location>
        <begin position="1367"/>
        <end position="1483"/>
    </location>
</feature>
<feature type="compositionally biased region" description="Gly residues" evidence="1">
    <location>
        <begin position="1723"/>
        <end position="1732"/>
    </location>
</feature>
<feature type="compositionally biased region" description="Low complexity" evidence="1">
    <location>
        <begin position="1470"/>
        <end position="1483"/>
    </location>
</feature>
<dbReference type="EMBL" id="BRXU01000011">
    <property type="protein sequence ID" value="GLC54715.1"/>
    <property type="molecule type" value="Genomic_DNA"/>
</dbReference>
<organism evidence="2 3">
    <name type="scientific">Pleodorina starrii</name>
    <dbReference type="NCBI Taxonomy" id="330485"/>
    <lineage>
        <taxon>Eukaryota</taxon>
        <taxon>Viridiplantae</taxon>
        <taxon>Chlorophyta</taxon>
        <taxon>core chlorophytes</taxon>
        <taxon>Chlorophyceae</taxon>
        <taxon>CS clade</taxon>
        <taxon>Chlamydomonadales</taxon>
        <taxon>Volvocaceae</taxon>
        <taxon>Pleodorina</taxon>
    </lineage>
</organism>
<feature type="region of interest" description="Disordered" evidence="1">
    <location>
        <begin position="1863"/>
        <end position="1901"/>
    </location>
</feature>
<feature type="compositionally biased region" description="Low complexity" evidence="1">
    <location>
        <begin position="1537"/>
        <end position="1547"/>
    </location>
</feature>
<dbReference type="OrthoDB" id="552981at2759"/>
<feature type="region of interest" description="Disordered" evidence="1">
    <location>
        <begin position="674"/>
        <end position="700"/>
    </location>
</feature>
<evidence type="ECO:0000313" key="2">
    <source>
        <dbReference type="EMBL" id="GLC54715.1"/>
    </source>
</evidence>
<evidence type="ECO:0000313" key="3">
    <source>
        <dbReference type="Proteomes" id="UP001165080"/>
    </source>
</evidence>
<feature type="region of interest" description="Disordered" evidence="1">
    <location>
        <begin position="320"/>
        <end position="418"/>
    </location>
</feature>
<feature type="region of interest" description="Disordered" evidence="1">
    <location>
        <begin position="749"/>
        <end position="776"/>
    </location>
</feature>
<feature type="region of interest" description="Disordered" evidence="1">
    <location>
        <begin position="1313"/>
        <end position="1337"/>
    </location>
</feature>
<protein>
    <submittedName>
        <fullName evidence="2">Uncharacterized protein</fullName>
    </submittedName>
</protein>
<feature type="compositionally biased region" description="Low complexity" evidence="1">
    <location>
        <begin position="1710"/>
        <end position="1722"/>
    </location>
</feature>
<feature type="compositionally biased region" description="Basic and acidic residues" evidence="1">
    <location>
        <begin position="1375"/>
        <end position="1384"/>
    </location>
</feature>
<feature type="compositionally biased region" description="Basic and acidic residues" evidence="1">
    <location>
        <begin position="1428"/>
        <end position="1437"/>
    </location>
</feature>
<feature type="region of interest" description="Disordered" evidence="1">
    <location>
        <begin position="796"/>
        <end position="997"/>
    </location>
</feature>
<feature type="compositionally biased region" description="Low complexity" evidence="1">
    <location>
        <begin position="1806"/>
        <end position="1817"/>
    </location>
</feature>
<feature type="compositionally biased region" description="Basic and acidic residues" evidence="1">
    <location>
        <begin position="756"/>
        <end position="766"/>
    </location>
</feature>
<feature type="compositionally biased region" description="Low complexity" evidence="1">
    <location>
        <begin position="62"/>
        <end position="74"/>
    </location>
</feature>
<feature type="compositionally biased region" description="Low complexity" evidence="1">
    <location>
        <begin position="827"/>
        <end position="842"/>
    </location>
</feature>
<accession>A0A9W6BMZ0</accession>
<feature type="compositionally biased region" description="Low complexity" evidence="1">
    <location>
        <begin position="1866"/>
        <end position="1881"/>
    </location>
</feature>
<sequence>MASLGPSSSNSRGQGREILDDISAAQQYVLDLQVLFYSLKTVAANAQKDARDTAAAAKAAGSKDAAGSSAGHAAGDCRSGATPATSALQQQIDDLTQQLETERRERARLQEQYDQAVSMLRKSYGQIVDDYLFATEQLHVRTKQLEGLMDVTTTATAAPSPASNQPRAGPQPAASSGDGEEGDQPLLEPQQQRRRRQPQESHLDLHPRQEDGLSEPWGSFSPSSAPGRASYGDVPLVEAPGAARRADSGATSADHKRRHRHVAAAADAAGSADAATAFGGDGVRTAPGSRSTSHGSNGSGGAVGGTNGAVAAAAAHRLAVAAGHEQPTSVEQAALPSQRSARSSTLLDSLRAVSTPAPGPQAARPQAHSPRAKARQWAPHGGGTGQGPDASPLSSPHGEALHGIGQQTGPPREASDLAPPQHLRAQHVSPAPRVRSRPADQVVAAAFVRLDGAAHREAAAASMTSTEITGTLAGEHVFGATFGAGSRAAQALHEGDPPASGAASPGLSLGLGAAKPAASTLGRSAVAVGADRPYVPASAAAAATASSLTSASALDPEASTRSLAGAAAGGRHSVLPARTSGQRGPEQSQPPLPGRLTGRDEGIAVQSPPLGVRDPDGDRDRATENDRDHGRDRERDGGREGDREQAIRGRARGAAVAPFADAWATAAAALRPAASSRVAGTGRQSAEAGDPTGAPTMASDPLDTTAAAAAAAGVEHTDSRGAGMAARAAASELGPAAAGSFGRRRWDVGASASHSVSEHRPDRSAREGGGGEAGEVLMGADEGLVGAAGRAAGGAAGLHSSLQTPPADGLQRRGRAAAQPDGDNNTHGVGDHAAAANGAADVTPKSGPKRLRRSVSSPAERPSRRTAAAAAKAAAADLTGLEEEAAAEADTASAERREAAGMPGSYRSSNRAASRPVPPAEPASASSAAAAAAAELRHGAAGPPSRRRTLRYVMSAPPPEAAPAASLHSPPTRVTRGGPFADPAAAAAAVEAAAAATPPSSSAAAAAAAAARSVAAAAPQEHHTRAVGGGASGVGVGGSPARYSARAGALERERGAASGAGAAPATPESRTPEPRVDPADLVRGVQLDLDAYLLRVRERAAAAAAAANAAAGAGAGVGVGAQRQDAAGLFGFPSDRVPGSVAAAVDGGGCSNRAAADVAAAAAEAAASRRGGASPDAAAAAAATPGAGGRSAAAAAAAATVTPAGNFPRGSGDGGSIASSASVEGLASLVRSLRQKLVSRQREYDSGADGGPTDDDEDVGVDVDLDDADGAWRTEDDDAYDAYSAGGCGDVGEVGDADELFLRAYGGGDGDADSAAYSSDSGQNDGELDDDDDVGNDVMYDTYDRLYGGVFDSDGVAVAAAARRSSGAAAAGADEAGRSRRGDGRNGGAPRTRARSPEAVGGLDSAAPEFSGMAWYGGSASSDSSAEDAQRGRHDYRAAAQGSGSGTDGTAAFWDVSGGVGGLEPGRNQRAAPAGSRRAGSDARGGLTSLLDAVNAATLGGVGISRSASRGGPKTAAAPAVAGLHQGRGAAPHDRAATATAAAAWEARGGGPGAGMGAGAGAWSAGAQPDRVPPQDQTSPRKDSGAAYSRNATSFKWKAGVSGMEPAAGASAAAAAAEADFGLGASGSFSSSRWGPTGGSAASAAAFAAGGARDAAAAAAAGGFARTDAADTAAAASPELQSIRSEAMFARIKKQLDELQSSFSQGLGLARGADGPSRAGSSGSSGGGGSGSGAEQHSAAAHAAAATAAAAAALRGDAWRASERMSGGSGGGMAYEAGASGVAARGAGGQGVGAASSSGEGGLRGGSFASAGSSSGEAAGGGGRLPLREEGAAAGSVGGGREAGCSAGLHGVGSADQQVYGEAVNASSRRSAAASSHARASGAGGSGAKPHGIVLHGEGDD</sequence>
<feature type="compositionally biased region" description="Polar residues" evidence="1">
    <location>
        <begin position="326"/>
        <end position="347"/>
    </location>
</feature>
<feature type="compositionally biased region" description="Basic and acidic residues" evidence="1">
    <location>
        <begin position="613"/>
        <end position="647"/>
    </location>
</feature>
<dbReference type="Proteomes" id="UP001165080">
    <property type="component" value="Unassembled WGS sequence"/>
</dbReference>
<feature type="compositionally biased region" description="Low complexity" evidence="1">
    <location>
        <begin position="867"/>
        <end position="879"/>
    </location>
</feature>
<feature type="compositionally biased region" description="Acidic residues" evidence="1">
    <location>
        <begin position="1326"/>
        <end position="1335"/>
    </location>
</feature>
<feature type="region of interest" description="Disordered" evidence="1">
    <location>
        <begin position="1045"/>
        <end position="1079"/>
    </location>
</feature>
<comment type="caution">
    <text evidence="2">The sequence shown here is derived from an EMBL/GenBank/DDBJ whole genome shotgun (WGS) entry which is preliminary data.</text>
</comment>
<feature type="compositionally biased region" description="Low complexity" evidence="1">
    <location>
        <begin position="1056"/>
        <end position="1069"/>
    </location>
</feature>
<feature type="region of interest" description="Disordered" evidence="1">
    <location>
        <begin position="62"/>
        <end position="87"/>
    </location>
</feature>
<gene>
    <name evidence="2" type="primary">PLEST006864</name>
    <name evidence="2" type="ORF">PLESTB_000898600</name>
</gene>
<proteinExistence type="predicted"/>
<feature type="compositionally biased region" description="Gly residues" evidence="1">
    <location>
        <begin position="1548"/>
        <end position="1560"/>
    </location>
</feature>
<reference evidence="2 3" key="1">
    <citation type="journal article" date="2023" name="Commun. Biol.">
        <title>Reorganization of the ancestral sex-determining regions during the evolution of trioecy in Pleodorina starrii.</title>
        <authorList>
            <person name="Takahashi K."/>
            <person name="Suzuki S."/>
            <person name="Kawai-Toyooka H."/>
            <person name="Yamamoto K."/>
            <person name="Hamaji T."/>
            <person name="Ootsuki R."/>
            <person name="Yamaguchi H."/>
            <person name="Kawachi M."/>
            <person name="Higashiyama T."/>
            <person name="Nozaki H."/>
        </authorList>
    </citation>
    <scope>NUCLEOTIDE SEQUENCE [LARGE SCALE GENOMIC DNA]</scope>
    <source>
        <strain evidence="2 3">NIES-4479</strain>
    </source>
</reference>
<feature type="compositionally biased region" description="Basic and acidic residues" evidence="1">
    <location>
        <begin position="197"/>
        <end position="211"/>
    </location>
</feature>
<feature type="compositionally biased region" description="Low complexity" evidence="1">
    <location>
        <begin position="962"/>
        <end position="971"/>
    </location>
</feature>
<feature type="compositionally biased region" description="Low complexity" evidence="1">
    <location>
        <begin position="1313"/>
        <end position="1325"/>
    </location>
</feature>
<feature type="region of interest" description="Disordered" evidence="1">
    <location>
        <begin position="1526"/>
        <end position="1589"/>
    </location>
</feature>
<keyword evidence="3" id="KW-1185">Reference proteome</keyword>
<feature type="compositionally biased region" description="Low complexity" evidence="1">
    <location>
        <begin position="263"/>
        <end position="278"/>
    </location>
</feature>
<feature type="compositionally biased region" description="Basic and acidic residues" evidence="1">
    <location>
        <begin position="1070"/>
        <end position="1079"/>
    </location>
</feature>
<evidence type="ECO:0000256" key="1">
    <source>
        <dbReference type="SAM" id="MobiDB-lite"/>
    </source>
</evidence>
<feature type="region of interest" description="Disordered" evidence="1">
    <location>
        <begin position="1707"/>
        <end position="1740"/>
    </location>
</feature>
<feature type="compositionally biased region" description="Acidic residues" evidence="1">
    <location>
        <begin position="1252"/>
        <end position="1263"/>
    </location>
</feature>
<feature type="compositionally biased region" description="Low complexity" evidence="1">
    <location>
        <begin position="922"/>
        <end position="934"/>
    </location>
</feature>
<feature type="region of interest" description="Disordered" evidence="1">
    <location>
        <begin position="561"/>
        <end position="654"/>
    </location>
</feature>
<feature type="region of interest" description="Disordered" evidence="1">
    <location>
        <begin position="1786"/>
        <end position="1840"/>
    </location>
</feature>
<name>A0A9W6BMZ0_9CHLO</name>